<keyword evidence="9" id="KW-0234">DNA repair</keyword>
<protein>
    <submittedName>
        <fullName evidence="12">Endonuclease/exonuclease/phosphatase</fullName>
    </submittedName>
</protein>
<evidence type="ECO:0000256" key="2">
    <source>
        <dbReference type="ARBA" id="ARBA00001946"/>
    </source>
</evidence>
<dbReference type="SUPFAM" id="SSF56219">
    <property type="entry name" value="DNase I-like"/>
    <property type="match status" value="1"/>
</dbReference>
<comment type="subcellular location">
    <subcellularLocation>
        <location evidence="3">Nucleus</location>
        <location evidence="3">PML body</location>
    </subcellularLocation>
</comment>
<organism evidence="12 13">
    <name type="scientific">Pseudocohnilembus persalinus</name>
    <name type="common">Ciliate</name>
    <dbReference type="NCBI Taxonomy" id="266149"/>
    <lineage>
        <taxon>Eukaryota</taxon>
        <taxon>Sar</taxon>
        <taxon>Alveolata</taxon>
        <taxon>Ciliophora</taxon>
        <taxon>Intramacronucleata</taxon>
        <taxon>Oligohymenophorea</taxon>
        <taxon>Scuticociliatia</taxon>
        <taxon>Philasterida</taxon>
        <taxon>Pseudocohnilembidae</taxon>
        <taxon>Pseudocohnilembus</taxon>
    </lineage>
</organism>
<dbReference type="InterPro" id="IPR051547">
    <property type="entry name" value="TDP2-like"/>
</dbReference>
<comment type="cofactor">
    <cofactor evidence="1">
        <name>Mn(2+)</name>
        <dbReference type="ChEBI" id="CHEBI:29035"/>
    </cofactor>
</comment>
<dbReference type="GO" id="GO:0004527">
    <property type="term" value="F:exonuclease activity"/>
    <property type="evidence" value="ECO:0007669"/>
    <property type="project" value="UniProtKB-KW"/>
</dbReference>
<evidence type="ECO:0000256" key="1">
    <source>
        <dbReference type="ARBA" id="ARBA00001936"/>
    </source>
</evidence>
<evidence type="ECO:0000256" key="4">
    <source>
        <dbReference type="ARBA" id="ARBA00022722"/>
    </source>
</evidence>
<dbReference type="GO" id="GO:0070260">
    <property type="term" value="F:5'-tyrosyl-DNA phosphodiesterase activity"/>
    <property type="evidence" value="ECO:0007669"/>
    <property type="project" value="TreeGrafter"/>
</dbReference>
<keyword evidence="5" id="KW-0479">Metal-binding</keyword>
<keyword evidence="4" id="KW-0540">Nuclease</keyword>
<evidence type="ECO:0000313" key="12">
    <source>
        <dbReference type="EMBL" id="KRX06348.1"/>
    </source>
</evidence>
<reference evidence="12 13" key="1">
    <citation type="journal article" date="2015" name="Sci. Rep.">
        <title>Genome of the facultative scuticociliatosis pathogen Pseudocohnilembus persalinus provides insight into its virulence through horizontal gene transfer.</title>
        <authorList>
            <person name="Xiong J."/>
            <person name="Wang G."/>
            <person name="Cheng J."/>
            <person name="Tian M."/>
            <person name="Pan X."/>
            <person name="Warren A."/>
            <person name="Jiang C."/>
            <person name="Yuan D."/>
            <person name="Miao W."/>
        </authorList>
    </citation>
    <scope>NUCLEOTIDE SEQUENCE [LARGE SCALE GENOMIC DNA]</scope>
    <source>
        <strain evidence="12">36N120E</strain>
    </source>
</reference>
<dbReference type="GO" id="GO:0003697">
    <property type="term" value="F:single-stranded DNA binding"/>
    <property type="evidence" value="ECO:0007669"/>
    <property type="project" value="TreeGrafter"/>
</dbReference>
<gene>
    <name evidence="12" type="ORF">PPERSA_04961</name>
</gene>
<keyword evidence="12" id="KW-0255">Endonuclease</keyword>
<keyword evidence="7" id="KW-0378">Hydrolase</keyword>
<dbReference type="CDD" id="cd09080">
    <property type="entry name" value="TDP2"/>
    <property type="match status" value="1"/>
</dbReference>
<sequence>MENNQNFQQNQQQNLNKNKQKLSLDISNLIFSQKLTEMGQAQQKIQKTPGLGMTYQGKFYDNQNEQKLILNIKKIKCITYNVWFEPHKFEERNKELCNIFLKYSPDFICLQEVTNQFMALLRQNEKIMNKYYITDNQIGNYGVLILSKYPAQVFEVKFTNSYMGRSLLYLKLNIDKKDIIISTSHLESLGPNAKKRKEQIQSVYQHFNDMKDVLFMGDFNFDSPQENNNVDRQNYDDLWEILKDKNEESYTMKGNSYFPPWRPDRILCKKNGNLDPVHIERIGTEPIPYYQQNKAQHSDVIVTPSDHFGLYAEFEMFD</sequence>
<dbReference type="InterPro" id="IPR036691">
    <property type="entry name" value="Endo/exonu/phosph_ase_sf"/>
</dbReference>
<comment type="caution">
    <text evidence="12">The sequence shown here is derived from an EMBL/GenBank/DDBJ whole genome shotgun (WGS) entry which is preliminary data.</text>
</comment>
<dbReference type="PANTHER" id="PTHR15822">
    <property type="entry name" value="TRAF AND TNF RECEPTOR-ASSOCIATED PROTEIN"/>
    <property type="match status" value="1"/>
</dbReference>
<dbReference type="GO" id="GO:0006302">
    <property type="term" value="P:double-strand break repair"/>
    <property type="evidence" value="ECO:0007669"/>
    <property type="project" value="TreeGrafter"/>
</dbReference>
<dbReference type="EMBL" id="LDAU01000096">
    <property type="protein sequence ID" value="KRX06348.1"/>
    <property type="molecule type" value="Genomic_DNA"/>
</dbReference>
<keyword evidence="8" id="KW-0460">Magnesium</keyword>
<dbReference type="GO" id="GO:0004519">
    <property type="term" value="F:endonuclease activity"/>
    <property type="evidence" value="ECO:0007669"/>
    <property type="project" value="UniProtKB-KW"/>
</dbReference>
<dbReference type="OMA" id="IMMSNDK"/>
<keyword evidence="13" id="KW-1185">Reference proteome</keyword>
<dbReference type="PANTHER" id="PTHR15822:SF4">
    <property type="entry name" value="TYROSYL-DNA PHOSPHODIESTERASE 2"/>
    <property type="match status" value="1"/>
</dbReference>
<keyword evidence="10" id="KW-0539">Nucleus</keyword>
<evidence type="ECO:0000259" key="11">
    <source>
        <dbReference type="Pfam" id="PF03372"/>
    </source>
</evidence>
<comment type="cofactor">
    <cofactor evidence="2">
        <name>Mg(2+)</name>
        <dbReference type="ChEBI" id="CHEBI:18420"/>
    </cofactor>
</comment>
<evidence type="ECO:0000256" key="6">
    <source>
        <dbReference type="ARBA" id="ARBA00022763"/>
    </source>
</evidence>
<accession>A0A0V0QVG1</accession>
<dbReference type="Pfam" id="PF03372">
    <property type="entry name" value="Exo_endo_phos"/>
    <property type="match status" value="1"/>
</dbReference>
<keyword evidence="6" id="KW-0227">DNA damage</keyword>
<evidence type="ECO:0000256" key="8">
    <source>
        <dbReference type="ARBA" id="ARBA00022842"/>
    </source>
</evidence>
<feature type="domain" description="Endonuclease/exonuclease/phosphatase" evidence="11">
    <location>
        <begin position="78"/>
        <end position="307"/>
    </location>
</feature>
<evidence type="ECO:0000256" key="5">
    <source>
        <dbReference type="ARBA" id="ARBA00022723"/>
    </source>
</evidence>
<name>A0A0V0QVG1_PSEPJ</name>
<dbReference type="GO" id="GO:0046872">
    <property type="term" value="F:metal ion binding"/>
    <property type="evidence" value="ECO:0007669"/>
    <property type="project" value="UniProtKB-KW"/>
</dbReference>
<proteinExistence type="predicted"/>
<evidence type="ECO:0000256" key="7">
    <source>
        <dbReference type="ARBA" id="ARBA00022801"/>
    </source>
</evidence>
<dbReference type="Proteomes" id="UP000054937">
    <property type="component" value="Unassembled WGS sequence"/>
</dbReference>
<evidence type="ECO:0000256" key="9">
    <source>
        <dbReference type="ARBA" id="ARBA00023204"/>
    </source>
</evidence>
<dbReference type="OrthoDB" id="290453at2759"/>
<dbReference type="Gene3D" id="3.60.10.10">
    <property type="entry name" value="Endonuclease/exonuclease/phosphatase"/>
    <property type="match status" value="1"/>
</dbReference>
<evidence type="ECO:0000256" key="10">
    <source>
        <dbReference type="ARBA" id="ARBA00023242"/>
    </source>
</evidence>
<evidence type="ECO:0000256" key="3">
    <source>
        <dbReference type="ARBA" id="ARBA00004322"/>
    </source>
</evidence>
<evidence type="ECO:0000313" key="13">
    <source>
        <dbReference type="Proteomes" id="UP000054937"/>
    </source>
</evidence>
<dbReference type="AlphaFoldDB" id="A0A0V0QVG1"/>
<dbReference type="GO" id="GO:0005737">
    <property type="term" value="C:cytoplasm"/>
    <property type="evidence" value="ECO:0007669"/>
    <property type="project" value="TreeGrafter"/>
</dbReference>
<dbReference type="InParanoid" id="A0A0V0QVG1"/>
<keyword evidence="12" id="KW-0269">Exonuclease</keyword>
<dbReference type="InterPro" id="IPR005135">
    <property type="entry name" value="Endo/exonuclease/phosphatase"/>
</dbReference>